<feature type="compositionally biased region" description="Polar residues" evidence="2">
    <location>
        <begin position="712"/>
        <end position="723"/>
    </location>
</feature>
<dbReference type="InterPro" id="IPR015655">
    <property type="entry name" value="PP2C"/>
</dbReference>
<dbReference type="Gene3D" id="3.60.40.10">
    <property type="entry name" value="PPM-type phosphatase domain"/>
    <property type="match status" value="1"/>
</dbReference>
<protein>
    <submittedName>
        <fullName evidence="3">Uncharacterized protein</fullName>
    </submittedName>
</protein>
<dbReference type="SUPFAM" id="SSF81606">
    <property type="entry name" value="PP2C-like"/>
    <property type="match status" value="1"/>
</dbReference>
<keyword evidence="1" id="KW-0378">Hydrolase</keyword>
<keyword evidence="1" id="KW-0904">Protein phosphatase</keyword>
<dbReference type="OrthoDB" id="10025511at2759"/>
<dbReference type="Pfam" id="PF00481">
    <property type="entry name" value="PP2C"/>
    <property type="match status" value="1"/>
</dbReference>
<dbReference type="InterPro" id="IPR000222">
    <property type="entry name" value="PP2C_BS"/>
</dbReference>
<feature type="compositionally biased region" description="Basic and acidic residues" evidence="2">
    <location>
        <begin position="687"/>
        <end position="697"/>
    </location>
</feature>
<name>A0A8J1TN04_OWEFU</name>
<evidence type="ECO:0000256" key="2">
    <source>
        <dbReference type="SAM" id="MobiDB-lite"/>
    </source>
</evidence>
<dbReference type="PROSITE" id="PS01032">
    <property type="entry name" value="PPM_1"/>
    <property type="match status" value="1"/>
</dbReference>
<evidence type="ECO:0000313" key="4">
    <source>
        <dbReference type="Proteomes" id="UP000749559"/>
    </source>
</evidence>
<reference evidence="3" key="1">
    <citation type="submission" date="2022-03" db="EMBL/GenBank/DDBJ databases">
        <authorList>
            <person name="Martin C."/>
        </authorList>
    </citation>
    <scope>NUCLEOTIDE SEQUENCE</scope>
</reference>
<dbReference type="SMART" id="SM00332">
    <property type="entry name" value="PP2Cc"/>
    <property type="match status" value="1"/>
</dbReference>
<proteinExistence type="inferred from homology"/>
<dbReference type="FunFam" id="3.60.40.10:FF:000060">
    <property type="entry name" value="Protein phosphatase 2c"/>
    <property type="match status" value="1"/>
</dbReference>
<comment type="caution">
    <text evidence="3">The sequence shown here is derived from an EMBL/GenBank/DDBJ whole genome shotgun (WGS) entry which is preliminary data.</text>
</comment>
<feature type="compositionally biased region" description="Polar residues" evidence="2">
    <location>
        <begin position="642"/>
        <end position="659"/>
    </location>
</feature>
<evidence type="ECO:0000313" key="3">
    <source>
        <dbReference type="EMBL" id="CAH1802084.1"/>
    </source>
</evidence>
<comment type="similarity">
    <text evidence="1">Belongs to the PP2C family.</text>
</comment>
<dbReference type="GO" id="GO:0043169">
    <property type="term" value="F:cation binding"/>
    <property type="evidence" value="ECO:0007669"/>
    <property type="project" value="InterPro"/>
</dbReference>
<dbReference type="GO" id="GO:0004722">
    <property type="term" value="F:protein serine/threonine phosphatase activity"/>
    <property type="evidence" value="ECO:0007669"/>
    <property type="project" value="InterPro"/>
</dbReference>
<feature type="region of interest" description="Disordered" evidence="2">
    <location>
        <begin position="615"/>
        <end position="737"/>
    </location>
</feature>
<dbReference type="InterPro" id="IPR001932">
    <property type="entry name" value="PPM-type_phosphatase-like_dom"/>
</dbReference>
<feature type="region of interest" description="Disordered" evidence="2">
    <location>
        <begin position="443"/>
        <end position="489"/>
    </location>
</feature>
<feature type="compositionally biased region" description="Polar residues" evidence="2">
    <location>
        <begin position="443"/>
        <end position="465"/>
    </location>
</feature>
<gene>
    <name evidence="3" type="ORF">OFUS_LOCUS25800</name>
</gene>
<feature type="compositionally biased region" description="Polar residues" evidence="2">
    <location>
        <begin position="667"/>
        <end position="684"/>
    </location>
</feature>
<organism evidence="3 4">
    <name type="scientific">Owenia fusiformis</name>
    <name type="common">Polychaete worm</name>
    <dbReference type="NCBI Taxonomy" id="6347"/>
    <lineage>
        <taxon>Eukaryota</taxon>
        <taxon>Metazoa</taxon>
        <taxon>Spiralia</taxon>
        <taxon>Lophotrochozoa</taxon>
        <taxon>Annelida</taxon>
        <taxon>Polychaeta</taxon>
        <taxon>Sedentaria</taxon>
        <taxon>Canalipalpata</taxon>
        <taxon>Sabellida</taxon>
        <taxon>Oweniida</taxon>
        <taxon>Oweniidae</taxon>
        <taxon>Owenia</taxon>
    </lineage>
</organism>
<sequence>MPQLGVNLRVTSNLNQGGRKYMEDMVAVHFEEAEDSKEITFAYFGVFDGHGGHSAAKFAKENLIHHITRQKGFESSDHEEIKEAIRDGFLSCHQAMWKDHPNWPKTASGFPSTAGTTASICIIRDCHLYIGHCGDSGIVLGYHEQPNDIGMTTKQLTKDHKPESPEERRRIEECGSAVIAKSGVNRVVWNRPTKDHKGPIRRSTHIDKIPFLAVARSLGDLWSYDWDKDTFAVSPEPDVYAYKLDPKKDRCLVLGSDGLWNMIRNYESVDCVNYIERETKRRIVYKLGDPNFWINPALSLTDYAIERWNERGLRADNTTAMVIMIDPPGPTRKQRLMRWREEMIKRRNDEWGKSGRTGASPVAEIEVKNGDEEVSDAEAAAVAKEQEDKGHITVSRNLKHHRIQDCENQNVVNTQRNNFYYGSKKMDPPKTPMANDSDISYTVNTVKSPTPCGSNNSTPKRSPSTESEDEDSRPKSAKRMKCSVETRSHSQMLNTMKYRAGKGIRPASYSEPRKSRTVAHFAAKRASVDPTNTVKVLTPSKYRKTPQSKLVRKVTPTPDSGRKITLNSNLLEKSEQSIKYLTPTKYRQVSKVESIGLINKAKTPLVFCKTESKTAAKQGQPLDLSKKTVVPESPISDLSGAPKSTPTITQNATHMQLRNSGKKRTLSMENSTPKETPVENNIVDSSILRDVDPEQTPRRSSRKSTSKFKTPNSDPKSLENIQMQKHRRSHSMPIPRAITENVIGRRRSSREKFTSLKRKLPSAMIYEEAHRSKLVRSGRSSR</sequence>
<keyword evidence="4" id="KW-1185">Reference proteome</keyword>
<dbReference type="CDD" id="cd00143">
    <property type="entry name" value="PP2Cc"/>
    <property type="match status" value="1"/>
</dbReference>
<accession>A0A8J1TN04</accession>
<evidence type="ECO:0000256" key="1">
    <source>
        <dbReference type="RuleBase" id="RU003465"/>
    </source>
</evidence>
<dbReference type="EMBL" id="CAIIXF020000012">
    <property type="protein sequence ID" value="CAH1802084.1"/>
    <property type="molecule type" value="Genomic_DNA"/>
</dbReference>
<dbReference type="InterPro" id="IPR036457">
    <property type="entry name" value="PPM-type-like_dom_sf"/>
</dbReference>
<dbReference type="PANTHER" id="PTHR47992">
    <property type="entry name" value="PROTEIN PHOSPHATASE"/>
    <property type="match status" value="1"/>
</dbReference>
<dbReference type="Proteomes" id="UP000749559">
    <property type="component" value="Unassembled WGS sequence"/>
</dbReference>
<dbReference type="PROSITE" id="PS51746">
    <property type="entry name" value="PPM_2"/>
    <property type="match status" value="1"/>
</dbReference>
<dbReference type="AlphaFoldDB" id="A0A8J1TN04"/>